<dbReference type="STRING" id="37992.A0A4Z0Z2Y6"/>
<dbReference type="PANTHER" id="PTHR24185:SF1">
    <property type="entry name" value="CALCIUM-INDEPENDENT PHOSPHOLIPASE A2-GAMMA"/>
    <property type="match status" value="1"/>
</dbReference>
<dbReference type="Gene3D" id="3.40.1090.10">
    <property type="entry name" value="Cytosolic phospholipase A2 catalytic domain"/>
    <property type="match status" value="1"/>
</dbReference>
<dbReference type="GO" id="GO:0047499">
    <property type="term" value="F:calcium-independent phospholipase A2 activity"/>
    <property type="evidence" value="ECO:0007669"/>
    <property type="project" value="TreeGrafter"/>
</dbReference>
<feature type="active site" description="Nucleophile" evidence="4">
    <location>
        <position position="27"/>
    </location>
</feature>
<dbReference type="Gene3D" id="3.40.50.300">
    <property type="entry name" value="P-loop containing nucleotide triphosphate hydrolases"/>
    <property type="match status" value="1"/>
</dbReference>
<dbReference type="AlphaFoldDB" id="A0A4Z0Z2Y6"/>
<protein>
    <recommendedName>
        <fullName evidence="5">PNPLA domain-containing protein</fullName>
    </recommendedName>
</protein>
<evidence type="ECO:0000313" key="7">
    <source>
        <dbReference type="Proteomes" id="UP000297716"/>
    </source>
</evidence>
<dbReference type="GO" id="GO:0046486">
    <property type="term" value="P:glycerolipid metabolic process"/>
    <property type="evidence" value="ECO:0007669"/>
    <property type="project" value="UniProtKB-ARBA"/>
</dbReference>
<feature type="short sequence motif" description="GXSXG" evidence="4">
    <location>
        <begin position="25"/>
        <end position="29"/>
    </location>
</feature>
<dbReference type="GO" id="GO:0019369">
    <property type="term" value="P:arachidonate metabolic process"/>
    <property type="evidence" value="ECO:0007669"/>
    <property type="project" value="TreeGrafter"/>
</dbReference>
<comment type="caution">
    <text evidence="6">The sequence shown here is derived from an EMBL/GenBank/DDBJ whole genome shotgun (WGS) entry which is preliminary data.</text>
</comment>
<evidence type="ECO:0000313" key="6">
    <source>
        <dbReference type="EMBL" id="TGJ86578.1"/>
    </source>
</evidence>
<reference evidence="6 7" key="1">
    <citation type="submission" date="2019-03" db="EMBL/GenBank/DDBJ databases">
        <title>Draft genome sequence of Xylaria hypoxylon DSM 108379, a ubiquitous saprotrophic-parasitic fungi on hardwood.</title>
        <authorList>
            <person name="Buettner E."/>
            <person name="Leonhardt S."/>
            <person name="Gebauer A.M."/>
            <person name="Liers C."/>
            <person name="Hofrichter M."/>
            <person name="Kellner H."/>
        </authorList>
    </citation>
    <scope>NUCLEOTIDE SEQUENCE [LARGE SCALE GENOMIC DNA]</scope>
    <source>
        <strain evidence="6 7">DSM 108379</strain>
    </source>
</reference>
<comment type="caution">
    <text evidence="4">Lacks conserved residue(s) required for the propagation of feature annotation.</text>
</comment>
<dbReference type="Gene3D" id="1.25.40.10">
    <property type="entry name" value="Tetratricopeptide repeat domain"/>
    <property type="match status" value="1"/>
</dbReference>
<dbReference type="Proteomes" id="UP000297716">
    <property type="component" value="Unassembled WGS sequence"/>
</dbReference>
<dbReference type="PROSITE" id="PS51635">
    <property type="entry name" value="PNPLA"/>
    <property type="match status" value="1"/>
</dbReference>
<dbReference type="GO" id="GO:0016020">
    <property type="term" value="C:membrane"/>
    <property type="evidence" value="ECO:0007669"/>
    <property type="project" value="TreeGrafter"/>
</dbReference>
<keyword evidence="1 4" id="KW-0378">Hydrolase</keyword>
<organism evidence="6 7">
    <name type="scientific">Xylaria hypoxylon</name>
    <dbReference type="NCBI Taxonomy" id="37992"/>
    <lineage>
        <taxon>Eukaryota</taxon>
        <taxon>Fungi</taxon>
        <taxon>Dikarya</taxon>
        <taxon>Ascomycota</taxon>
        <taxon>Pezizomycotina</taxon>
        <taxon>Sordariomycetes</taxon>
        <taxon>Xylariomycetidae</taxon>
        <taxon>Xylariales</taxon>
        <taxon>Xylariaceae</taxon>
        <taxon>Xylaria</taxon>
    </lineage>
</organism>
<dbReference type="Pfam" id="PF00931">
    <property type="entry name" value="NB-ARC"/>
    <property type="match status" value="1"/>
</dbReference>
<dbReference type="OrthoDB" id="1658288at2759"/>
<dbReference type="InterPro" id="IPR016035">
    <property type="entry name" value="Acyl_Trfase/lysoPLipase"/>
</dbReference>
<dbReference type="PANTHER" id="PTHR24185">
    <property type="entry name" value="CALCIUM-INDEPENDENT PHOSPHOLIPASE A2-GAMMA"/>
    <property type="match status" value="1"/>
</dbReference>
<feature type="active site" description="Proton acceptor" evidence="4">
    <location>
        <position position="184"/>
    </location>
</feature>
<dbReference type="SUPFAM" id="SSF52151">
    <property type="entry name" value="FabD/lysophospholipase-like"/>
    <property type="match status" value="1"/>
</dbReference>
<dbReference type="SUPFAM" id="SSF52540">
    <property type="entry name" value="P-loop containing nucleoside triphosphate hydrolases"/>
    <property type="match status" value="1"/>
</dbReference>
<dbReference type="GO" id="GO:0043531">
    <property type="term" value="F:ADP binding"/>
    <property type="evidence" value="ECO:0007669"/>
    <property type="project" value="InterPro"/>
</dbReference>
<accession>A0A4Z0Z2Y6</accession>
<keyword evidence="3 4" id="KW-0443">Lipid metabolism</keyword>
<name>A0A4Z0Z2Y6_9PEZI</name>
<evidence type="ECO:0000256" key="3">
    <source>
        <dbReference type="ARBA" id="ARBA00023098"/>
    </source>
</evidence>
<sequence>METIRQTGNLDSVPKPCDYFDLIGGTSTGGIIAIMLGRLGMTVDECIRAYDTVAQIAFTPKRSSLIPASPKGAYSAQALERAIKQTVKGFCVESPCIDQRRQGRSTVESCPHEDAEFRKASCTKTVVLAITKDNVDAAPTLFTTYDTAASYRGCAIWQVARATSAAMTFFKSIKVGRDNVEFIDAGFGHNNPCEVLIEEARRQFPTHSTLQVLSIGTGLGAVVTIKDSRRTILKALAKMASTSTTVATRLNDRYGDSGQYYRFNVDRGLQDITLSDWEKTSTISAHTGNYLRDNQRTVQKFVDSFINSPRGREEATGPHVATVTIPVRHYIPLQKNKHFVGRTETLRLLSQQLFTEDGHQRVCLHGLGGVGKTQVAVRIAYEAKDELGFLVIWLPAANSATFQQACAEAVKQLAIQAVEDEDPKEVLQKYLNSDRAGKWLLVIDNVDEMGTLLGSSDEPGIHRSLPKSDNGRILFTTRSYDIAARVAGDDTIELKKMSPKEARRYLEKKVQLDHQDDVAATELLVQLTHLPLAITQAAAYLKRNKVSVRQYLDLLLKTESNMAKLMTWDFYDKDRYEGSQNAVALTWQVSFKQICDINATAAELLRFISRIEPKAIPRSMLPMAESETELIDTIGTLIGYAFLDIREGSDTYDMHSLVHLATRTWVNTEGYEKTAIADAVAHLSNVFPTDDWENRHVWRQYLPHALRALQEDGIRSEESTELCFWVGRCLNRDGQYKDAVRILEDVVSTQEKALAEDHPDRLASQHALAIKEQRLQKTTRIG</sequence>
<evidence type="ECO:0000256" key="2">
    <source>
        <dbReference type="ARBA" id="ARBA00022963"/>
    </source>
</evidence>
<keyword evidence="7" id="KW-1185">Reference proteome</keyword>
<dbReference type="GO" id="GO:0016042">
    <property type="term" value="P:lipid catabolic process"/>
    <property type="evidence" value="ECO:0007669"/>
    <property type="project" value="UniProtKB-UniRule"/>
</dbReference>
<evidence type="ECO:0000256" key="4">
    <source>
        <dbReference type="PROSITE-ProRule" id="PRU01161"/>
    </source>
</evidence>
<dbReference type="InterPro" id="IPR002641">
    <property type="entry name" value="PNPLA_dom"/>
</dbReference>
<dbReference type="InterPro" id="IPR027417">
    <property type="entry name" value="P-loop_NTPase"/>
</dbReference>
<dbReference type="Pfam" id="PF01734">
    <property type="entry name" value="Patatin"/>
    <property type="match status" value="1"/>
</dbReference>
<gene>
    <name evidence="6" type="ORF">E0Z10_g2205</name>
</gene>
<feature type="domain" description="PNPLA" evidence="5">
    <location>
        <begin position="1"/>
        <end position="197"/>
    </location>
</feature>
<dbReference type="InterPro" id="IPR002182">
    <property type="entry name" value="NB-ARC"/>
</dbReference>
<keyword evidence="2 4" id="KW-0442">Lipid degradation</keyword>
<proteinExistence type="predicted"/>
<evidence type="ECO:0000256" key="1">
    <source>
        <dbReference type="ARBA" id="ARBA00022801"/>
    </source>
</evidence>
<dbReference type="InterPro" id="IPR011990">
    <property type="entry name" value="TPR-like_helical_dom_sf"/>
</dbReference>
<dbReference type="EMBL" id="SKBN01000025">
    <property type="protein sequence ID" value="TGJ86578.1"/>
    <property type="molecule type" value="Genomic_DNA"/>
</dbReference>
<evidence type="ECO:0000259" key="5">
    <source>
        <dbReference type="PROSITE" id="PS51635"/>
    </source>
</evidence>